<reference evidence="16" key="1">
    <citation type="submission" date="2019-09" db="EMBL/GenBank/DDBJ databases">
        <title>Draft genome information of white flower Hibiscus syriacus.</title>
        <authorList>
            <person name="Kim Y.-M."/>
        </authorList>
    </citation>
    <scope>NUCLEOTIDE SEQUENCE [LARGE SCALE GENOMIC DNA]</scope>
    <source>
        <strain evidence="16">YM2019G1</strain>
    </source>
</reference>
<keyword evidence="11 14" id="KW-0472">Membrane</keyword>
<dbReference type="GO" id="GO:0005886">
    <property type="term" value="C:plasma membrane"/>
    <property type="evidence" value="ECO:0007669"/>
    <property type="project" value="UniProtKB-SubCell"/>
</dbReference>
<comment type="catalytic activity">
    <reaction evidence="12">
        <text>L-threonyl-[protein] + ATP = O-phospho-L-threonyl-[protein] + ADP + H(+)</text>
        <dbReference type="Rhea" id="RHEA:46608"/>
        <dbReference type="Rhea" id="RHEA-COMP:11060"/>
        <dbReference type="Rhea" id="RHEA-COMP:11605"/>
        <dbReference type="ChEBI" id="CHEBI:15378"/>
        <dbReference type="ChEBI" id="CHEBI:30013"/>
        <dbReference type="ChEBI" id="CHEBI:30616"/>
        <dbReference type="ChEBI" id="CHEBI:61977"/>
        <dbReference type="ChEBI" id="CHEBI:456216"/>
        <dbReference type="EC" id="2.7.11.1"/>
    </reaction>
</comment>
<dbReference type="GO" id="GO:0004674">
    <property type="term" value="F:protein serine/threonine kinase activity"/>
    <property type="evidence" value="ECO:0007669"/>
    <property type="project" value="UniProtKB-KW"/>
</dbReference>
<name>A0A6A2YX78_HIBSY</name>
<evidence type="ECO:0000313" key="17">
    <source>
        <dbReference type="Proteomes" id="UP000436088"/>
    </source>
</evidence>
<evidence type="ECO:0000256" key="1">
    <source>
        <dbReference type="ARBA" id="ARBA00004162"/>
    </source>
</evidence>
<dbReference type="EMBL" id="VEPZ02001257">
    <property type="protein sequence ID" value="KAE8683939.1"/>
    <property type="molecule type" value="Genomic_DNA"/>
</dbReference>
<dbReference type="Pfam" id="PF00069">
    <property type="entry name" value="Pkinase"/>
    <property type="match status" value="1"/>
</dbReference>
<evidence type="ECO:0000313" key="16">
    <source>
        <dbReference type="EMBL" id="KAE8683939.1"/>
    </source>
</evidence>
<keyword evidence="10 14" id="KW-1133">Transmembrane helix</keyword>
<dbReference type="InterPro" id="IPR008271">
    <property type="entry name" value="Ser/Thr_kinase_AS"/>
</dbReference>
<dbReference type="SUPFAM" id="SSF56112">
    <property type="entry name" value="Protein kinase-like (PK-like)"/>
    <property type="match status" value="1"/>
</dbReference>
<evidence type="ECO:0000256" key="12">
    <source>
        <dbReference type="ARBA" id="ARBA00047899"/>
    </source>
</evidence>
<evidence type="ECO:0000256" key="4">
    <source>
        <dbReference type="ARBA" id="ARBA00022527"/>
    </source>
</evidence>
<protein>
    <recommendedName>
        <fullName evidence="2">non-specific serine/threonine protein kinase</fullName>
        <ecNumber evidence="2">2.7.11.1</ecNumber>
    </recommendedName>
</protein>
<keyword evidence="3" id="KW-1003">Cell membrane</keyword>
<comment type="catalytic activity">
    <reaction evidence="13">
        <text>L-seryl-[protein] + ATP = O-phospho-L-seryl-[protein] + ADP + H(+)</text>
        <dbReference type="Rhea" id="RHEA:17989"/>
        <dbReference type="Rhea" id="RHEA-COMP:9863"/>
        <dbReference type="Rhea" id="RHEA-COMP:11604"/>
        <dbReference type="ChEBI" id="CHEBI:15378"/>
        <dbReference type="ChEBI" id="CHEBI:29999"/>
        <dbReference type="ChEBI" id="CHEBI:30616"/>
        <dbReference type="ChEBI" id="CHEBI:83421"/>
        <dbReference type="ChEBI" id="CHEBI:456216"/>
        <dbReference type="EC" id="2.7.11.1"/>
    </reaction>
</comment>
<dbReference type="GO" id="GO:0005524">
    <property type="term" value="F:ATP binding"/>
    <property type="evidence" value="ECO:0007669"/>
    <property type="project" value="UniProtKB-KW"/>
</dbReference>
<evidence type="ECO:0000256" key="5">
    <source>
        <dbReference type="ARBA" id="ARBA00022679"/>
    </source>
</evidence>
<keyword evidence="7" id="KW-0547">Nucleotide-binding</keyword>
<evidence type="ECO:0000256" key="9">
    <source>
        <dbReference type="ARBA" id="ARBA00022840"/>
    </source>
</evidence>
<evidence type="ECO:0000256" key="2">
    <source>
        <dbReference type="ARBA" id="ARBA00012513"/>
    </source>
</evidence>
<organism evidence="16 17">
    <name type="scientific">Hibiscus syriacus</name>
    <name type="common">Rose of Sharon</name>
    <dbReference type="NCBI Taxonomy" id="106335"/>
    <lineage>
        <taxon>Eukaryota</taxon>
        <taxon>Viridiplantae</taxon>
        <taxon>Streptophyta</taxon>
        <taxon>Embryophyta</taxon>
        <taxon>Tracheophyta</taxon>
        <taxon>Spermatophyta</taxon>
        <taxon>Magnoliopsida</taxon>
        <taxon>eudicotyledons</taxon>
        <taxon>Gunneridae</taxon>
        <taxon>Pentapetalae</taxon>
        <taxon>rosids</taxon>
        <taxon>malvids</taxon>
        <taxon>Malvales</taxon>
        <taxon>Malvaceae</taxon>
        <taxon>Malvoideae</taxon>
        <taxon>Hibiscus</taxon>
    </lineage>
</organism>
<dbReference type="SMART" id="SM00220">
    <property type="entry name" value="S_TKc"/>
    <property type="match status" value="1"/>
</dbReference>
<dbReference type="InterPro" id="IPR000719">
    <property type="entry name" value="Prot_kinase_dom"/>
</dbReference>
<dbReference type="Proteomes" id="UP000436088">
    <property type="component" value="Unassembled WGS sequence"/>
</dbReference>
<dbReference type="InterPro" id="IPR047117">
    <property type="entry name" value="PERK1-13-like"/>
</dbReference>
<evidence type="ECO:0000256" key="7">
    <source>
        <dbReference type="ARBA" id="ARBA00022741"/>
    </source>
</evidence>
<dbReference type="Gene3D" id="3.30.200.20">
    <property type="entry name" value="Phosphorylase Kinase, domain 1"/>
    <property type="match status" value="1"/>
</dbReference>
<dbReference type="Gene3D" id="1.10.510.10">
    <property type="entry name" value="Transferase(Phosphotransferase) domain 1"/>
    <property type="match status" value="1"/>
</dbReference>
<evidence type="ECO:0000256" key="8">
    <source>
        <dbReference type="ARBA" id="ARBA00022777"/>
    </source>
</evidence>
<comment type="subcellular location">
    <subcellularLocation>
        <location evidence="1">Cell membrane</location>
        <topology evidence="1">Single-pass membrane protein</topology>
    </subcellularLocation>
</comment>
<feature type="transmembrane region" description="Helical" evidence="14">
    <location>
        <begin position="74"/>
        <end position="97"/>
    </location>
</feature>
<gene>
    <name evidence="16" type="ORF">F3Y22_tig00111166pilonHSYRG00383</name>
</gene>
<keyword evidence="5" id="KW-0808">Transferase</keyword>
<evidence type="ECO:0000256" key="10">
    <source>
        <dbReference type="ARBA" id="ARBA00022989"/>
    </source>
</evidence>
<keyword evidence="6 14" id="KW-0812">Transmembrane</keyword>
<keyword evidence="17" id="KW-1185">Reference proteome</keyword>
<dbReference type="PANTHER" id="PTHR47982:SF11">
    <property type="entry name" value="PROTEIN KINASE DOMAIN-CONTAINING PROTEIN"/>
    <property type="match status" value="1"/>
</dbReference>
<dbReference type="PROSITE" id="PS50011">
    <property type="entry name" value="PROTEIN_KINASE_DOM"/>
    <property type="match status" value="1"/>
</dbReference>
<dbReference type="InterPro" id="IPR011009">
    <property type="entry name" value="Kinase-like_dom_sf"/>
</dbReference>
<evidence type="ECO:0000259" key="15">
    <source>
        <dbReference type="PROSITE" id="PS50011"/>
    </source>
</evidence>
<evidence type="ECO:0000256" key="3">
    <source>
        <dbReference type="ARBA" id="ARBA00022475"/>
    </source>
</evidence>
<comment type="caution">
    <text evidence="16">The sequence shown here is derived from an EMBL/GenBank/DDBJ whole genome shotgun (WGS) entry which is preliminary data.</text>
</comment>
<dbReference type="EC" id="2.7.11.1" evidence="2"/>
<keyword evidence="4" id="KW-0723">Serine/threonine-protein kinase</keyword>
<evidence type="ECO:0000256" key="11">
    <source>
        <dbReference type="ARBA" id="ARBA00023136"/>
    </source>
</evidence>
<feature type="domain" description="Protein kinase" evidence="15">
    <location>
        <begin position="142"/>
        <end position="441"/>
    </location>
</feature>
<evidence type="ECO:0000256" key="14">
    <source>
        <dbReference type="SAM" id="Phobius"/>
    </source>
</evidence>
<evidence type="ECO:0000256" key="6">
    <source>
        <dbReference type="ARBA" id="ARBA00022692"/>
    </source>
</evidence>
<dbReference type="AlphaFoldDB" id="A0A6A2YX78"/>
<keyword evidence="9" id="KW-0067">ATP-binding</keyword>
<evidence type="ECO:0000256" key="13">
    <source>
        <dbReference type="ARBA" id="ARBA00048679"/>
    </source>
</evidence>
<proteinExistence type="predicted"/>
<dbReference type="PANTHER" id="PTHR47982">
    <property type="entry name" value="PROLINE-RICH RECEPTOR-LIKE PROTEIN KINASE PERK4"/>
    <property type="match status" value="1"/>
</dbReference>
<sequence>MPVPMATCFTTDKCKVTRQWILCVSKVCWYRRRCRLIPSIFLLLPTLTLPSPLTVSAASSDPPTQSHVPPQIDILVTLTLVFVLVLLFAMGFLFKFLSFRKLQRGKPTSETQPDQDEGKDSVVAGEGFVRKFKWEEIKDATGDFSVVIGQGGFSNVYLANLSGSKQGAVKVHVGSDRLNQMFKQELDILLRLRHENIVKLLGYSDDLEEVALVFEYHDNIVKLLGYSDDLEEVALVFEYVPNGNLQEKLHDRNKEVLPWQTRTAIAYQLAQAIEFLHEKCSLQIVHGDIKASNILLDEHFNCKLCDFGSAKMGFSSTVMPPSCSGMKQVMIGSPGYTDPHYLRTGFASKKNDVYSLGVIILELVTGMEAFCPEKGLLTSILAPKLGAAGEVATVVDPRLGGEFELEEAKAMGSIAARCLHQSPTVRPSASQITQLMKEKIVSINFSDCHK</sequence>
<feature type="transmembrane region" description="Helical" evidence="14">
    <location>
        <begin position="36"/>
        <end position="54"/>
    </location>
</feature>
<accession>A0A6A2YX78</accession>
<keyword evidence="8" id="KW-0418">Kinase</keyword>
<dbReference type="PROSITE" id="PS00108">
    <property type="entry name" value="PROTEIN_KINASE_ST"/>
    <property type="match status" value="1"/>
</dbReference>